<dbReference type="EMBL" id="JX649899">
    <property type="protein sequence ID" value="AGC72344.1"/>
    <property type="molecule type" value="Genomic_DNA"/>
</dbReference>
<evidence type="ECO:0000313" key="2">
    <source>
        <dbReference type="EMBL" id="AGC72344.1"/>
    </source>
</evidence>
<feature type="transmembrane region" description="Helical" evidence="1">
    <location>
        <begin position="52"/>
        <end position="70"/>
    </location>
</feature>
<sequence>MVRRTIIAFLVLYTIYFLVKWNSLLAYNILAWVEFLQNGTPYSMSINLWAEYFAGMIMPVIYGVIFGNILKPFFRKKESQS</sequence>
<protein>
    <submittedName>
        <fullName evidence="2">Uncharacterized protein</fullName>
    </submittedName>
</protein>
<evidence type="ECO:0000256" key="1">
    <source>
        <dbReference type="SAM" id="Phobius"/>
    </source>
</evidence>
<keyword evidence="1" id="KW-0812">Transmembrane</keyword>
<organism evidence="2">
    <name type="scientific">uncultured bacterium A1Q1_fos_2004</name>
    <dbReference type="NCBI Taxonomy" id="1256557"/>
    <lineage>
        <taxon>Bacteria</taxon>
        <taxon>environmental samples</taxon>
    </lineage>
</organism>
<accession>L7VXJ2</accession>
<dbReference type="AlphaFoldDB" id="L7VXJ2"/>
<keyword evidence="1" id="KW-0472">Membrane</keyword>
<proteinExistence type="predicted"/>
<feature type="transmembrane region" description="Helical" evidence="1">
    <location>
        <begin position="7"/>
        <end position="32"/>
    </location>
</feature>
<keyword evidence="1" id="KW-1133">Transmembrane helix</keyword>
<name>L7VXJ2_9BACT</name>
<reference evidence="2" key="1">
    <citation type="submission" date="2012-09" db="EMBL/GenBank/DDBJ databases">
        <title>Metagenomic Characterization of a Microbial Community in Wastewater Detects High Levels of Antibiotic Resistance.</title>
        <authorList>
            <person name="Abrams M."/>
            <person name="Caldwell A."/>
            <person name="Vandaei E."/>
            <person name="Lee W."/>
            <person name="Perrott J."/>
            <person name="Khan S.Y."/>
            <person name="Ta J."/>
            <person name="Romero D."/>
            <person name="Nguyen V."/>
            <person name="Pourmand N."/>
            <person name="Ouverney C.C."/>
        </authorList>
    </citation>
    <scope>NUCLEOTIDE SEQUENCE</scope>
</reference>